<reference evidence="13 14" key="1">
    <citation type="submission" date="2024-03" db="EMBL/GenBank/DDBJ databases">
        <title>Genome-scale model development and genomic sequencing of the oleaginous clade Lipomyces.</title>
        <authorList>
            <consortium name="Lawrence Berkeley National Laboratory"/>
            <person name="Czajka J.J."/>
            <person name="Han Y."/>
            <person name="Kim J."/>
            <person name="Mondo S.J."/>
            <person name="Hofstad B.A."/>
            <person name="Robles A."/>
            <person name="Haridas S."/>
            <person name="Riley R."/>
            <person name="LaButti K."/>
            <person name="Pangilinan J."/>
            <person name="Andreopoulos W."/>
            <person name="Lipzen A."/>
            <person name="Yan J."/>
            <person name="Wang M."/>
            <person name="Ng V."/>
            <person name="Grigoriev I.V."/>
            <person name="Spatafora J.W."/>
            <person name="Magnuson J.K."/>
            <person name="Baker S.E."/>
            <person name="Pomraning K.R."/>
        </authorList>
    </citation>
    <scope>NUCLEOTIDE SEQUENCE [LARGE SCALE GENOMIC DNA]</scope>
    <source>
        <strain evidence="13 14">Phaff 52-87</strain>
    </source>
</reference>
<keyword evidence="5" id="KW-0808">Transferase</keyword>
<feature type="compositionally biased region" description="Low complexity" evidence="11">
    <location>
        <begin position="10"/>
        <end position="20"/>
    </location>
</feature>
<evidence type="ECO:0000256" key="1">
    <source>
        <dbReference type="ARBA" id="ARBA00006485"/>
    </source>
</evidence>
<organism evidence="13 14">
    <name type="scientific">Myxozyma melibiosi</name>
    <dbReference type="NCBI Taxonomy" id="54550"/>
    <lineage>
        <taxon>Eukaryota</taxon>
        <taxon>Fungi</taxon>
        <taxon>Dikarya</taxon>
        <taxon>Ascomycota</taxon>
        <taxon>Saccharomycotina</taxon>
        <taxon>Lipomycetes</taxon>
        <taxon>Lipomycetales</taxon>
        <taxon>Lipomycetaceae</taxon>
        <taxon>Myxozyma</taxon>
    </lineage>
</organism>
<feature type="domain" description="Protein kinase" evidence="12">
    <location>
        <begin position="31"/>
        <end position="332"/>
    </location>
</feature>
<evidence type="ECO:0000256" key="10">
    <source>
        <dbReference type="RuleBase" id="RU000304"/>
    </source>
</evidence>
<evidence type="ECO:0000256" key="8">
    <source>
        <dbReference type="ARBA" id="ARBA00022840"/>
    </source>
</evidence>
<evidence type="ECO:0000256" key="6">
    <source>
        <dbReference type="ARBA" id="ARBA00022741"/>
    </source>
</evidence>
<evidence type="ECO:0000256" key="9">
    <source>
        <dbReference type="PROSITE-ProRule" id="PRU10141"/>
    </source>
</evidence>
<protein>
    <recommendedName>
        <fullName evidence="2">[RNA-polymerase]-subunit kinase</fullName>
        <ecNumber evidence="2">2.7.11.23</ecNumber>
    </recommendedName>
</protein>
<evidence type="ECO:0000256" key="7">
    <source>
        <dbReference type="ARBA" id="ARBA00022777"/>
    </source>
</evidence>
<keyword evidence="8 9" id="KW-0067">ATP-binding</keyword>
<gene>
    <name evidence="13" type="ORF">BZA70DRAFT_308076</name>
</gene>
<evidence type="ECO:0000256" key="3">
    <source>
        <dbReference type="ARBA" id="ARBA00022527"/>
    </source>
</evidence>
<dbReference type="SUPFAM" id="SSF56112">
    <property type="entry name" value="Protein kinase-like (PK-like)"/>
    <property type="match status" value="1"/>
</dbReference>
<dbReference type="Proteomes" id="UP001498771">
    <property type="component" value="Unassembled WGS sequence"/>
</dbReference>
<accession>A0ABR1FBP1</accession>
<keyword evidence="7" id="KW-0418">Kinase</keyword>
<dbReference type="PANTHER" id="PTHR24056:SF0">
    <property type="entry name" value="CYCLIN-DEPENDENT KINASE 7"/>
    <property type="match status" value="1"/>
</dbReference>
<feature type="region of interest" description="Disordered" evidence="11">
    <location>
        <begin position="1"/>
        <end position="27"/>
    </location>
</feature>
<dbReference type="InterPro" id="IPR008271">
    <property type="entry name" value="Ser/Thr_kinase_AS"/>
</dbReference>
<sequence>MPDSGLQSRTGTSGTAASAAIKKRVGKKDRYSKDRKVGEGTYAVVYLGRQLSTNRVIAIKKIKVGQFKDGLDMSAIREIKFLSELRHENVIELIDVFVSSGTARSLNLVLEYLSADLEMVIKDRSVMFTAADIKSWMYMTFAGLYYCHRHSVLHRDLKPNNLLLSPTGHLKIADFGLARQQPGPYDPMTPTVVTRWYRAPELLLGSKIYTRKVDVWAVGIIFAELMLRTPYLPGQTDLDQLDLTFRAFGTPTEESWPGVSSLPDYFYDPEKTSAATAASDPKSGIYPPPTREQMRMQFSAASESALDFLLKMTTLDPAKRIDTKECLETAYFKEMPAPTPPERLPRLSAKNDSDPHVGSESEGVGKNLKREKVDEIAEREKRLGDVAKKLKF</sequence>
<dbReference type="PROSITE" id="PS00107">
    <property type="entry name" value="PROTEIN_KINASE_ATP"/>
    <property type="match status" value="1"/>
</dbReference>
<proteinExistence type="inferred from homology"/>
<feature type="compositionally biased region" description="Basic and acidic residues" evidence="11">
    <location>
        <begin position="343"/>
        <end position="359"/>
    </location>
</feature>
<feature type="compositionally biased region" description="Basic and acidic residues" evidence="11">
    <location>
        <begin position="368"/>
        <end position="392"/>
    </location>
</feature>
<dbReference type="Gene3D" id="1.10.510.10">
    <property type="entry name" value="Transferase(Phosphotransferase) domain 1"/>
    <property type="match status" value="1"/>
</dbReference>
<comment type="caution">
    <text evidence="13">The sequence shown here is derived from an EMBL/GenBank/DDBJ whole genome shotgun (WGS) entry which is preliminary data.</text>
</comment>
<evidence type="ECO:0000256" key="11">
    <source>
        <dbReference type="SAM" id="MobiDB-lite"/>
    </source>
</evidence>
<evidence type="ECO:0000313" key="13">
    <source>
        <dbReference type="EMBL" id="KAK7207177.1"/>
    </source>
</evidence>
<dbReference type="GeneID" id="90040358"/>
<dbReference type="InterPro" id="IPR011009">
    <property type="entry name" value="Kinase-like_dom_sf"/>
</dbReference>
<dbReference type="InterPro" id="IPR017441">
    <property type="entry name" value="Protein_kinase_ATP_BS"/>
</dbReference>
<evidence type="ECO:0000313" key="14">
    <source>
        <dbReference type="Proteomes" id="UP001498771"/>
    </source>
</evidence>
<dbReference type="SMART" id="SM00220">
    <property type="entry name" value="S_TKc"/>
    <property type="match status" value="1"/>
</dbReference>
<evidence type="ECO:0000256" key="4">
    <source>
        <dbReference type="ARBA" id="ARBA00022553"/>
    </source>
</evidence>
<dbReference type="Pfam" id="PF00069">
    <property type="entry name" value="Pkinase"/>
    <property type="match status" value="1"/>
</dbReference>
<keyword evidence="6 9" id="KW-0547">Nucleotide-binding</keyword>
<dbReference type="PROSITE" id="PS50011">
    <property type="entry name" value="PROTEIN_KINASE_DOM"/>
    <property type="match status" value="1"/>
</dbReference>
<dbReference type="InterPro" id="IPR050108">
    <property type="entry name" value="CDK"/>
</dbReference>
<evidence type="ECO:0000259" key="12">
    <source>
        <dbReference type="PROSITE" id="PS50011"/>
    </source>
</evidence>
<dbReference type="CDD" id="cd07841">
    <property type="entry name" value="STKc_CDK7"/>
    <property type="match status" value="1"/>
</dbReference>
<dbReference type="InterPro" id="IPR000719">
    <property type="entry name" value="Prot_kinase_dom"/>
</dbReference>
<dbReference type="PROSITE" id="PS00108">
    <property type="entry name" value="PROTEIN_KINASE_ST"/>
    <property type="match status" value="1"/>
</dbReference>
<dbReference type="InterPro" id="IPR037770">
    <property type="entry name" value="CDK7"/>
</dbReference>
<evidence type="ECO:0000256" key="5">
    <source>
        <dbReference type="ARBA" id="ARBA00022679"/>
    </source>
</evidence>
<name>A0ABR1FBP1_9ASCO</name>
<dbReference type="EMBL" id="JBBJBU010000001">
    <property type="protein sequence ID" value="KAK7207177.1"/>
    <property type="molecule type" value="Genomic_DNA"/>
</dbReference>
<dbReference type="RefSeq" id="XP_064770210.1">
    <property type="nucleotide sequence ID" value="XM_064914846.1"/>
</dbReference>
<evidence type="ECO:0000256" key="2">
    <source>
        <dbReference type="ARBA" id="ARBA00012409"/>
    </source>
</evidence>
<keyword evidence="14" id="KW-1185">Reference proteome</keyword>
<dbReference type="EC" id="2.7.11.23" evidence="2"/>
<dbReference type="PANTHER" id="PTHR24056">
    <property type="entry name" value="CELL DIVISION PROTEIN KINASE"/>
    <property type="match status" value="1"/>
</dbReference>
<keyword evidence="4" id="KW-0597">Phosphoprotein</keyword>
<feature type="region of interest" description="Disordered" evidence="11">
    <location>
        <begin position="332"/>
        <end position="392"/>
    </location>
</feature>
<comment type="similarity">
    <text evidence="1">Belongs to the protein kinase superfamily. CMGC Ser/Thr protein kinase family. CDC2/CDKX subfamily.</text>
</comment>
<feature type="binding site" evidence="9">
    <location>
        <position position="61"/>
    </location>
    <ligand>
        <name>ATP</name>
        <dbReference type="ChEBI" id="CHEBI:30616"/>
    </ligand>
</feature>
<keyword evidence="3 10" id="KW-0723">Serine/threonine-protein kinase</keyword>
<dbReference type="Gene3D" id="3.30.200.20">
    <property type="entry name" value="Phosphorylase Kinase, domain 1"/>
    <property type="match status" value="1"/>
</dbReference>